<keyword evidence="2" id="KW-1003">Cell membrane</keyword>
<dbReference type="CDD" id="cd07731">
    <property type="entry name" value="ComA-like_MBL-fold"/>
    <property type="match status" value="1"/>
</dbReference>
<reference evidence="8 9" key="1">
    <citation type="submission" date="2021-10" db="EMBL/GenBank/DDBJ databases">
        <title>Draft genome of Aestuariibacter halophilus JC2043.</title>
        <authorList>
            <person name="Emsley S.A."/>
            <person name="Pfannmuller K.M."/>
            <person name="Ushijima B."/>
            <person name="Saw J.H."/>
            <person name="Videau P."/>
        </authorList>
    </citation>
    <scope>NUCLEOTIDE SEQUENCE [LARGE SCALE GENOMIC DNA]</scope>
    <source>
        <strain evidence="8 9">JC2043</strain>
    </source>
</reference>
<feature type="transmembrane region" description="Helical" evidence="6">
    <location>
        <begin position="266"/>
        <end position="284"/>
    </location>
</feature>
<dbReference type="NCBIfam" id="TIGR00361">
    <property type="entry name" value="ComEC_Rec2"/>
    <property type="match status" value="1"/>
</dbReference>
<evidence type="ECO:0000313" key="9">
    <source>
        <dbReference type="Proteomes" id="UP001520878"/>
    </source>
</evidence>
<dbReference type="Gene3D" id="3.60.15.10">
    <property type="entry name" value="Ribonuclease Z/Hydroxyacylglutathione hydrolase-like"/>
    <property type="match status" value="2"/>
</dbReference>
<dbReference type="PANTHER" id="PTHR30619">
    <property type="entry name" value="DNA INTERNALIZATION/COMPETENCE PROTEIN COMEC/REC2"/>
    <property type="match status" value="1"/>
</dbReference>
<evidence type="ECO:0000256" key="1">
    <source>
        <dbReference type="ARBA" id="ARBA00004651"/>
    </source>
</evidence>
<sequence length="760" mass="84804">MDKSVCSFIAGCFCILLLPSLPPWWVITLCIGFAVVFLFTTTTMARQFAAALLGVVWMASVGHWHLYWQYPNTLLRQITWIEGSVASLHTGNEAALEFHIERWSARQVYPAKRIRLYWMDTGQTPRQGSRWRCPVRLSGLKGTANRGGFHFQQWLLSHGFHAKGAVTGHCLPLAADISLRQQIADRLLAQSLRRPGWLLALMIGERSGFTDADWHVLQYTGLSHMVAISGLHLGLVATVIGSCWYCCYAALCRLRLRCVDTSDGRVGRIWVMLSGCALYATVAGWSTPTLRAFVMLVIACLFLLRTQRLVPGRLLLWCLLVILLIQPLSVLSVSFWLSIVAVAVLIAQHWRFKRFYSLPRPWGVIVAALWMQAVLWLALMPLSAHHFGIVSAWSWPLNIVLVPLFACLLLPAILIALVLMVVVPGWASVMVAALDSMIARGVPWLDQLIGYGGTAQWTGLPWWAWLIWAAGLVWLCVPGARWRFSVLCLCALPLLSFRFSAPLPQWQVHVLDVGQGLAVAIETRQRAMLYDTGAAYPSGFALAQAVVQPALAHQGVASLDGIVISHFDNDHAGGLEWLREHFLHGPVLSSRDVCRRGMRLRWYQLTLQALWPPQQHHLTGNPSSCVLLIDDGQQRVLLTGDIDQAAEAQLIADYPDFAGVDVLVAPHHGSSTSSSPAFIRWASAQHVIFSQGLANRWGFPRQQVVDRYVRAGSQLWATGQHGQITWTAGKPQADSMTSYRFHHYPFWFANLPAPERTQQN</sequence>
<dbReference type="Pfam" id="PF13567">
    <property type="entry name" value="DUF4131"/>
    <property type="match status" value="1"/>
</dbReference>
<keyword evidence="9" id="KW-1185">Reference proteome</keyword>
<feature type="transmembrane region" description="Helical" evidence="6">
    <location>
        <begin position="290"/>
        <end position="307"/>
    </location>
</feature>
<dbReference type="InterPro" id="IPR025405">
    <property type="entry name" value="DUF4131"/>
</dbReference>
<dbReference type="SMART" id="SM00849">
    <property type="entry name" value="Lactamase_B"/>
    <property type="match status" value="1"/>
</dbReference>
<feature type="transmembrane region" description="Helical" evidence="6">
    <location>
        <begin position="359"/>
        <end position="379"/>
    </location>
</feature>
<evidence type="ECO:0000313" key="8">
    <source>
        <dbReference type="EMBL" id="MCC2615341.1"/>
    </source>
</evidence>
<accession>A0ABS8G5E5</accession>
<dbReference type="InterPro" id="IPR001279">
    <property type="entry name" value="Metallo-B-lactamas"/>
</dbReference>
<dbReference type="InterPro" id="IPR004477">
    <property type="entry name" value="ComEC_N"/>
</dbReference>
<dbReference type="InterPro" id="IPR036866">
    <property type="entry name" value="RibonucZ/Hydroxyglut_hydro"/>
</dbReference>
<evidence type="ECO:0000256" key="4">
    <source>
        <dbReference type="ARBA" id="ARBA00022989"/>
    </source>
</evidence>
<comment type="subcellular location">
    <subcellularLocation>
        <location evidence="1">Cell membrane</location>
        <topology evidence="1">Multi-pass membrane protein</topology>
    </subcellularLocation>
</comment>
<evidence type="ECO:0000256" key="5">
    <source>
        <dbReference type="ARBA" id="ARBA00023136"/>
    </source>
</evidence>
<dbReference type="InterPro" id="IPR035681">
    <property type="entry name" value="ComA-like_MBL"/>
</dbReference>
<comment type="caution">
    <text evidence="8">The sequence shown here is derived from an EMBL/GenBank/DDBJ whole genome shotgun (WGS) entry which is preliminary data.</text>
</comment>
<feature type="domain" description="Metallo-beta-lactamase" evidence="7">
    <location>
        <begin position="515"/>
        <end position="686"/>
    </location>
</feature>
<feature type="transmembrane region" description="Helical" evidence="6">
    <location>
        <begin position="314"/>
        <end position="347"/>
    </location>
</feature>
<dbReference type="SUPFAM" id="SSF56281">
    <property type="entry name" value="Metallo-hydrolase/oxidoreductase"/>
    <property type="match status" value="1"/>
</dbReference>
<protein>
    <submittedName>
        <fullName evidence="8">DNA internalization-related competence protein ComEC/Rec2</fullName>
    </submittedName>
</protein>
<feature type="transmembrane region" description="Helical" evidence="6">
    <location>
        <begin position="484"/>
        <end position="501"/>
    </location>
</feature>
<dbReference type="NCBIfam" id="TIGR00360">
    <property type="entry name" value="ComEC_N-term"/>
    <property type="match status" value="1"/>
</dbReference>
<gene>
    <name evidence="8" type="ORF">LJ739_03705</name>
</gene>
<feature type="transmembrane region" description="Helical" evidence="6">
    <location>
        <begin position="231"/>
        <end position="254"/>
    </location>
</feature>
<evidence type="ECO:0000256" key="3">
    <source>
        <dbReference type="ARBA" id="ARBA00022692"/>
    </source>
</evidence>
<feature type="transmembrane region" description="Helical" evidence="6">
    <location>
        <begin position="48"/>
        <end position="67"/>
    </location>
</feature>
<keyword evidence="4 6" id="KW-1133">Transmembrane helix</keyword>
<dbReference type="Proteomes" id="UP001520878">
    <property type="component" value="Unassembled WGS sequence"/>
</dbReference>
<feature type="transmembrane region" description="Helical" evidence="6">
    <location>
        <begin position="460"/>
        <end position="477"/>
    </location>
</feature>
<keyword evidence="5 6" id="KW-0472">Membrane</keyword>
<dbReference type="InterPro" id="IPR052159">
    <property type="entry name" value="Competence_DNA_uptake"/>
</dbReference>
<dbReference type="RefSeq" id="WP_229157247.1">
    <property type="nucleotide sequence ID" value="NZ_JAJEWP010000001.1"/>
</dbReference>
<dbReference type="InterPro" id="IPR004797">
    <property type="entry name" value="Competence_ComEC/Rec2"/>
</dbReference>
<evidence type="ECO:0000259" key="7">
    <source>
        <dbReference type="SMART" id="SM00849"/>
    </source>
</evidence>
<keyword evidence="3 6" id="KW-0812">Transmembrane</keyword>
<dbReference type="Pfam" id="PF03772">
    <property type="entry name" value="Competence"/>
    <property type="match status" value="1"/>
</dbReference>
<evidence type="ECO:0000256" key="6">
    <source>
        <dbReference type="SAM" id="Phobius"/>
    </source>
</evidence>
<dbReference type="Pfam" id="PF00753">
    <property type="entry name" value="Lactamase_B"/>
    <property type="match status" value="1"/>
</dbReference>
<evidence type="ECO:0000256" key="2">
    <source>
        <dbReference type="ARBA" id="ARBA00022475"/>
    </source>
</evidence>
<dbReference type="EMBL" id="JAJEWP010000001">
    <property type="protein sequence ID" value="MCC2615341.1"/>
    <property type="molecule type" value="Genomic_DNA"/>
</dbReference>
<feature type="transmembrane region" description="Helical" evidence="6">
    <location>
        <begin position="23"/>
        <end position="41"/>
    </location>
</feature>
<dbReference type="PANTHER" id="PTHR30619:SF1">
    <property type="entry name" value="RECOMBINATION PROTEIN 2"/>
    <property type="match status" value="1"/>
</dbReference>
<feature type="transmembrane region" description="Helical" evidence="6">
    <location>
        <begin position="400"/>
        <end position="427"/>
    </location>
</feature>
<name>A0ABS8G5E5_9ALTE</name>
<organism evidence="8 9">
    <name type="scientific">Fluctibacter halophilus</name>
    <dbReference type="NCBI Taxonomy" id="226011"/>
    <lineage>
        <taxon>Bacteria</taxon>
        <taxon>Pseudomonadati</taxon>
        <taxon>Pseudomonadota</taxon>
        <taxon>Gammaproteobacteria</taxon>
        <taxon>Alteromonadales</taxon>
        <taxon>Alteromonadaceae</taxon>
        <taxon>Fluctibacter</taxon>
    </lineage>
</organism>
<proteinExistence type="predicted"/>